<protein>
    <submittedName>
        <fullName evidence="2">Uncharacterized protein</fullName>
    </submittedName>
</protein>
<proteinExistence type="predicted"/>
<evidence type="ECO:0000256" key="1">
    <source>
        <dbReference type="SAM" id="MobiDB-lite"/>
    </source>
</evidence>
<comment type="caution">
    <text evidence="2">The sequence shown here is derived from an EMBL/GenBank/DDBJ whole genome shotgun (WGS) entry which is preliminary data.</text>
</comment>
<evidence type="ECO:0000313" key="3">
    <source>
        <dbReference type="Proteomes" id="UP000554235"/>
    </source>
</evidence>
<gene>
    <name evidence="2" type="ORF">FALBO_3025</name>
</gene>
<name>A0A8H4LI79_9HYPO</name>
<dbReference type="AlphaFoldDB" id="A0A8H4LI79"/>
<sequence>MADNPDTFGGQPSDVTIHEAQVGVSGKGKNSILVDSTGEAAQRRRKPKDKEEDKKEDISRTMIDSAGEAAQRRRKPKDDKDNK</sequence>
<dbReference type="EMBL" id="JAADYS010000396">
    <property type="protein sequence ID" value="KAF4470080.1"/>
    <property type="molecule type" value="Genomic_DNA"/>
</dbReference>
<dbReference type="Proteomes" id="UP000554235">
    <property type="component" value="Unassembled WGS sequence"/>
</dbReference>
<keyword evidence="3" id="KW-1185">Reference proteome</keyword>
<feature type="compositionally biased region" description="Basic and acidic residues" evidence="1">
    <location>
        <begin position="48"/>
        <end position="59"/>
    </location>
</feature>
<feature type="region of interest" description="Disordered" evidence="1">
    <location>
        <begin position="1"/>
        <end position="83"/>
    </location>
</feature>
<organism evidence="2 3">
    <name type="scientific">Fusarium albosuccineum</name>
    <dbReference type="NCBI Taxonomy" id="1237068"/>
    <lineage>
        <taxon>Eukaryota</taxon>
        <taxon>Fungi</taxon>
        <taxon>Dikarya</taxon>
        <taxon>Ascomycota</taxon>
        <taxon>Pezizomycotina</taxon>
        <taxon>Sordariomycetes</taxon>
        <taxon>Hypocreomycetidae</taxon>
        <taxon>Hypocreales</taxon>
        <taxon>Nectriaceae</taxon>
        <taxon>Fusarium</taxon>
        <taxon>Fusarium decemcellulare species complex</taxon>
    </lineage>
</organism>
<accession>A0A8H4LI79</accession>
<reference evidence="2 3" key="1">
    <citation type="submission" date="2020-01" db="EMBL/GenBank/DDBJ databases">
        <title>Identification and distribution of gene clusters putatively required for synthesis of sphingolipid metabolism inhibitors in phylogenetically diverse species of the filamentous fungus Fusarium.</title>
        <authorList>
            <person name="Kim H.-S."/>
            <person name="Busman M."/>
            <person name="Brown D.W."/>
            <person name="Divon H."/>
            <person name="Uhlig S."/>
            <person name="Proctor R.H."/>
        </authorList>
    </citation>
    <scope>NUCLEOTIDE SEQUENCE [LARGE SCALE GENOMIC DNA]</scope>
    <source>
        <strain evidence="2 3">NRRL 20459</strain>
    </source>
</reference>
<evidence type="ECO:0000313" key="2">
    <source>
        <dbReference type="EMBL" id="KAF4470080.1"/>
    </source>
</evidence>